<organism evidence="3 4">
    <name type="scientific">Fuerstiella marisgermanici</name>
    <dbReference type="NCBI Taxonomy" id="1891926"/>
    <lineage>
        <taxon>Bacteria</taxon>
        <taxon>Pseudomonadati</taxon>
        <taxon>Planctomycetota</taxon>
        <taxon>Planctomycetia</taxon>
        <taxon>Planctomycetales</taxon>
        <taxon>Planctomycetaceae</taxon>
        <taxon>Fuerstiella</taxon>
    </lineage>
</organism>
<name>A0A1P8WN05_9PLAN</name>
<evidence type="ECO:0000256" key="2">
    <source>
        <dbReference type="SAM" id="Phobius"/>
    </source>
</evidence>
<dbReference type="KEGG" id="fmr:Fuma_05079"/>
<feature type="transmembrane region" description="Helical" evidence="2">
    <location>
        <begin position="80"/>
        <end position="98"/>
    </location>
</feature>
<feature type="transmembrane region" description="Helical" evidence="2">
    <location>
        <begin position="104"/>
        <end position="123"/>
    </location>
</feature>
<feature type="transmembrane region" description="Helical" evidence="2">
    <location>
        <begin position="143"/>
        <end position="165"/>
    </location>
</feature>
<sequence length="226" mass="25170">MVDPDTEDSSTTNPYAPPARDESPSSAVELGRNEAYRVVGKLLYCRRGLERFPNICWMTGSTEGLIGVHAKQGKYLPKRAARLSVVAVLLWIIVLVQMELVKAAYVSGMIGVILAEYGLRVLFGRQYEFVVGETPIAAKNRILSRKFSVCHSVLFAAIMLPLLLLRSLDSSLILVGPIGFVVFCIVRLVKRPRAFTAIVKDHSDDTFVIHGLTKEFLEAVQRTDRY</sequence>
<keyword evidence="2" id="KW-0472">Membrane</keyword>
<dbReference type="AlphaFoldDB" id="A0A1P8WN05"/>
<keyword evidence="2" id="KW-0812">Transmembrane</keyword>
<reference evidence="3 4" key="1">
    <citation type="journal article" date="2016" name="Front. Microbiol.">
        <title>Fuerstia marisgermanicae gen. nov., sp. nov., an Unusual Member of the Phylum Planctomycetes from the German Wadden Sea.</title>
        <authorList>
            <person name="Kohn T."/>
            <person name="Heuer A."/>
            <person name="Jogler M."/>
            <person name="Vollmers J."/>
            <person name="Boedeker C."/>
            <person name="Bunk B."/>
            <person name="Rast P."/>
            <person name="Borchert D."/>
            <person name="Glockner I."/>
            <person name="Freese H.M."/>
            <person name="Klenk H.P."/>
            <person name="Overmann J."/>
            <person name="Kaster A.K."/>
            <person name="Rohde M."/>
            <person name="Wiegand S."/>
            <person name="Jogler C."/>
        </authorList>
    </citation>
    <scope>NUCLEOTIDE SEQUENCE [LARGE SCALE GENOMIC DNA]</scope>
    <source>
        <strain evidence="3 4">NH11</strain>
    </source>
</reference>
<proteinExistence type="predicted"/>
<feature type="region of interest" description="Disordered" evidence="1">
    <location>
        <begin position="1"/>
        <end position="26"/>
    </location>
</feature>
<accession>A0A1P8WN05</accession>
<gene>
    <name evidence="3" type="ORF">Fuma_05079</name>
</gene>
<feature type="transmembrane region" description="Helical" evidence="2">
    <location>
        <begin position="171"/>
        <end position="189"/>
    </location>
</feature>
<dbReference type="RefSeq" id="WP_077026582.1">
    <property type="nucleotide sequence ID" value="NZ_CP017641.1"/>
</dbReference>
<dbReference type="Proteomes" id="UP000187735">
    <property type="component" value="Chromosome"/>
</dbReference>
<evidence type="ECO:0000313" key="3">
    <source>
        <dbReference type="EMBL" id="APZ95421.1"/>
    </source>
</evidence>
<protein>
    <submittedName>
        <fullName evidence="3">Uncharacterized protein</fullName>
    </submittedName>
</protein>
<dbReference type="EMBL" id="CP017641">
    <property type="protein sequence ID" value="APZ95421.1"/>
    <property type="molecule type" value="Genomic_DNA"/>
</dbReference>
<keyword evidence="4" id="KW-1185">Reference proteome</keyword>
<evidence type="ECO:0000313" key="4">
    <source>
        <dbReference type="Proteomes" id="UP000187735"/>
    </source>
</evidence>
<keyword evidence="2" id="KW-1133">Transmembrane helix</keyword>
<evidence type="ECO:0000256" key="1">
    <source>
        <dbReference type="SAM" id="MobiDB-lite"/>
    </source>
</evidence>